<evidence type="ECO:0000313" key="1">
    <source>
        <dbReference type="EMBL" id="KAK0442345.1"/>
    </source>
</evidence>
<evidence type="ECO:0000313" key="2">
    <source>
        <dbReference type="Proteomes" id="UP001175226"/>
    </source>
</evidence>
<protein>
    <submittedName>
        <fullName evidence="1">Uncharacterized protein</fullName>
    </submittedName>
</protein>
<keyword evidence="2" id="KW-1185">Reference proteome</keyword>
<sequence>MASTGWACAQCIPSRCQLQEEMGSVGVYSHSMCVPFIQKNVAKFIEECDGYPSSLDNIFSPSARISSLISMLISVTHSGILIKLNGLPGIFRCQTRLLRRRGKLGRSPTCCSCSTRSVSIR</sequence>
<reference evidence="1" key="1">
    <citation type="submission" date="2023-06" db="EMBL/GenBank/DDBJ databases">
        <authorList>
            <consortium name="Lawrence Berkeley National Laboratory"/>
            <person name="Ahrendt S."/>
            <person name="Sahu N."/>
            <person name="Indic B."/>
            <person name="Wong-Bajracharya J."/>
            <person name="Merenyi Z."/>
            <person name="Ke H.-M."/>
            <person name="Monk M."/>
            <person name="Kocsube S."/>
            <person name="Drula E."/>
            <person name="Lipzen A."/>
            <person name="Balint B."/>
            <person name="Henrissat B."/>
            <person name="Andreopoulos B."/>
            <person name="Martin F.M."/>
            <person name="Harder C.B."/>
            <person name="Rigling D."/>
            <person name="Ford K.L."/>
            <person name="Foster G.D."/>
            <person name="Pangilinan J."/>
            <person name="Papanicolaou A."/>
            <person name="Barry K."/>
            <person name="LaButti K."/>
            <person name="Viragh M."/>
            <person name="Koriabine M."/>
            <person name="Yan M."/>
            <person name="Riley R."/>
            <person name="Champramary S."/>
            <person name="Plett K.L."/>
            <person name="Tsai I.J."/>
            <person name="Slot J."/>
            <person name="Sipos G."/>
            <person name="Plett J."/>
            <person name="Nagy L.G."/>
            <person name="Grigoriev I.V."/>
        </authorList>
    </citation>
    <scope>NUCLEOTIDE SEQUENCE</scope>
    <source>
        <strain evidence="1">FPL87.14</strain>
    </source>
</reference>
<gene>
    <name evidence="1" type="ORF">EV421DRAFT_1808550</name>
</gene>
<accession>A0AA39JGG0</accession>
<proteinExistence type="predicted"/>
<dbReference type="AlphaFoldDB" id="A0AA39JGG0"/>
<dbReference type="Gene3D" id="3.40.640.10">
    <property type="entry name" value="Type I PLP-dependent aspartate aminotransferase-like (Major domain)"/>
    <property type="match status" value="1"/>
</dbReference>
<dbReference type="InterPro" id="IPR015421">
    <property type="entry name" value="PyrdxlP-dep_Trfase_major"/>
</dbReference>
<dbReference type="Proteomes" id="UP001175226">
    <property type="component" value="Unassembled WGS sequence"/>
</dbReference>
<comment type="caution">
    <text evidence="1">The sequence shown here is derived from an EMBL/GenBank/DDBJ whole genome shotgun (WGS) entry which is preliminary data.</text>
</comment>
<organism evidence="1 2">
    <name type="scientific">Armillaria borealis</name>
    <dbReference type="NCBI Taxonomy" id="47425"/>
    <lineage>
        <taxon>Eukaryota</taxon>
        <taxon>Fungi</taxon>
        <taxon>Dikarya</taxon>
        <taxon>Basidiomycota</taxon>
        <taxon>Agaricomycotina</taxon>
        <taxon>Agaricomycetes</taxon>
        <taxon>Agaricomycetidae</taxon>
        <taxon>Agaricales</taxon>
        <taxon>Marasmiineae</taxon>
        <taxon>Physalacriaceae</taxon>
        <taxon>Armillaria</taxon>
    </lineage>
</organism>
<dbReference type="EMBL" id="JAUEPT010000026">
    <property type="protein sequence ID" value="KAK0442345.1"/>
    <property type="molecule type" value="Genomic_DNA"/>
</dbReference>
<name>A0AA39JGG0_9AGAR</name>